<name>A0A371HRP3_MUCPR</name>
<dbReference type="EMBL" id="QJKJ01001875">
    <property type="protein sequence ID" value="RDY05456.1"/>
    <property type="molecule type" value="Genomic_DNA"/>
</dbReference>
<feature type="region of interest" description="Disordered" evidence="1">
    <location>
        <begin position="1"/>
        <end position="32"/>
    </location>
</feature>
<feature type="compositionally biased region" description="Basic and acidic residues" evidence="1">
    <location>
        <begin position="17"/>
        <end position="32"/>
    </location>
</feature>
<dbReference type="AlphaFoldDB" id="A0A371HRP3"/>
<protein>
    <submittedName>
        <fullName evidence="2">Uncharacterized protein</fullName>
    </submittedName>
</protein>
<proteinExistence type="predicted"/>
<reference evidence="2" key="1">
    <citation type="submission" date="2018-05" db="EMBL/GenBank/DDBJ databases">
        <title>Draft genome of Mucuna pruriens seed.</title>
        <authorList>
            <person name="Nnadi N.E."/>
            <person name="Vos R."/>
            <person name="Hasami M.H."/>
            <person name="Devisetty U.K."/>
            <person name="Aguiy J.C."/>
        </authorList>
    </citation>
    <scope>NUCLEOTIDE SEQUENCE [LARGE SCALE GENOMIC DNA]</scope>
    <source>
        <strain evidence="2">JCA_2017</strain>
    </source>
</reference>
<evidence type="ECO:0000313" key="2">
    <source>
        <dbReference type="EMBL" id="RDY05456.1"/>
    </source>
</evidence>
<sequence length="134" mass="15055">MLSGVSLDRGGAGQELGSRRSSTDPLHELDPKIEITLRRLRRARNIVVSNSNSSNSFSSSNNSSTNSNNSDSFEYSSTNNFVELEQMENNDRTLKELATLDVVYQPWRRSPQEFKGIPCGLFHNEAARDIRGLY</sequence>
<feature type="compositionally biased region" description="Low complexity" evidence="1">
    <location>
        <begin position="50"/>
        <end position="72"/>
    </location>
</feature>
<comment type="caution">
    <text evidence="2">The sequence shown here is derived from an EMBL/GenBank/DDBJ whole genome shotgun (WGS) entry which is preliminary data.</text>
</comment>
<evidence type="ECO:0000256" key="1">
    <source>
        <dbReference type="SAM" id="MobiDB-lite"/>
    </source>
</evidence>
<feature type="non-terminal residue" evidence="2">
    <location>
        <position position="1"/>
    </location>
</feature>
<dbReference type="OrthoDB" id="911638at2759"/>
<gene>
    <name evidence="2" type="ORF">CR513_10708</name>
</gene>
<dbReference type="Proteomes" id="UP000257109">
    <property type="component" value="Unassembled WGS sequence"/>
</dbReference>
<organism evidence="2 3">
    <name type="scientific">Mucuna pruriens</name>
    <name type="common">Velvet bean</name>
    <name type="synonym">Dolichos pruriens</name>
    <dbReference type="NCBI Taxonomy" id="157652"/>
    <lineage>
        <taxon>Eukaryota</taxon>
        <taxon>Viridiplantae</taxon>
        <taxon>Streptophyta</taxon>
        <taxon>Embryophyta</taxon>
        <taxon>Tracheophyta</taxon>
        <taxon>Spermatophyta</taxon>
        <taxon>Magnoliopsida</taxon>
        <taxon>eudicotyledons</taxon>
        <taxon>Gunneridae</taxon>
        <taxon>Pentapetalae</taxon>
        <taxon>rosids</taxon>
        <taxon>fabids</taxon>
        <taxon>Fabales</taxon>
        <taxon>Fabaceae</taxon>
        <taxon>Papilionoideae</taxon>
        <taxon>50 kb inversion clade</taxon>
        <taxon>NPAAA clade</taxon>
        <taxon>indigoferoid/millettioid clade</taxon>
        <taxon>Phaseoleae</taxon>
        <taxon>Mucuna</taxon>
    </lineage>
</organism>
<accession>A0A371HRP3</accession>
<feature type="region of interest" description="Disordered" evidence="1">
    <location>
        <begin position="50"/>
        <end position="75"/>
    </location>
</feature>
<evidence type="ECO:0000313" key="3">
    <source>
        <dbReference type="Proteomes" id="UP000257109"/>
    </source>
</evidence>
<keyword evidence="3" id="KW-1185">Reference proteome</keyword>